<comment type="caution">
    <text evidence="14">The sequence shown here is derived from an EMBL/GenBank/DDBJ whole genome shotgun (WGS) entry which is preliminary data.</text>
</comment>
<evidence type="ECO:0000256" key="9">
    <source>
        <dbReference type="RuleBase" id="RU003945"/>
    </source>
</evidence>
<keyword evidence="4 9" id="KW-0812">Transmembrane</keyword>
<evidence type="ECO:0000256" key="2">
    <source>
        <dbReference type="ARBA" id="ARBA00022448"/>
    </source>
</evidence>
<keyword evidence="6 12" id="KW-1133">Transmembrane helix</keyword>
<keyword evidence="8" id="KW-0143">Chaperone</keyword>
<feature type="compositionally biased region" description="Basic and acidic residues" evidence="11">
    <location>
        <begin position="161"/>
        <end position="181"/>
    </location>
</feature>
<feature type="transmembrane region" description="Helical" evidence="12">
    <location>
        <begin position="215"/>
        <end position="234"/>
    </location>
</feature>
<dbReference type="EMBL" id="PEWD01000066">
    <property type="protein sequence ID" value="PIU68593.1"/>
    <property type="molecule type" value="Genomic_DNA"/>
</dbReference>
<evidence type="ECO:0000256" key="6">
    <source>
        <dbReference type="ARBA" id="ARBA00022989"/>
    </source>
</evidence>
<dbReference type="NCBIfam" id="TIGR03592">
    <property type="entry name" value="yidC_oxa1_cterm"/>
    <property type="match status" value="1"/>
</dbReference>
<dbReference type="GO" id="GO:0051205">
    <property type="term" value="P:protein insertion into membrane"/>
    <property type="evidence" value="ECO:0007669"/>
    <property type="project" value="TreeGrafter"/>
</dbReference>
<dbReference type="AlphaFoldDB" id="A0A2M7AMJ0"/>
<feature type="region of interest" description="Disordered" evidence="11">
    <location>
        <begin position="159"/>
        <end position="183"/>
    </location>
</feature>
<reference evidence="15" key="1">
    <citation type="submission" date="2017-09" db="EMBL/GenBank/DDBJ databases">
        <title>Depth-based differentiation of microbial function through sediment-hosted aquifers and enrichment of novel symbionts in the deep terrestrial subsurface.</title>
        <authorList>
            <person name="Probst A.J."/>
            <person name="Ladd B."/>
            <person name="Jarett J.K."/>
            <person name="Geller-Mcgrath D.E."/>
            <person name="Sieber C.M.K."/>
            <person name="Emerson J.B."/>
            <person name="Anantharaman K."/>
            <person name="Thomas B.C."/>
            <person name="Malmstrom R."/>
            <person name="Stieglmeier M."/>
            <person name="Klingl A."/>
            <person name="Woyke T."/>
            <person name="Ryan C.M."/>
            <person name="Banfield J.F."/>
        </authorList>
    </citation>
    <scope>NUCLEOTIDE SEQUENCE [LARGE SCALE GENOMIC DNA]</scope>
</reference>
<dbReference type="GO" id="GO:0005886">
    <property type="term" value="C:plasma membrane"/>
    <property type="evidence" value="ECO:0007669"/>
    <property type="project" value="UniProtKB-SubCell"/>
</dbReference>
<keyword evidence="10" id="KW-0175">Coiled coil</keyword>
<dbReference type="GO" id="GO:0015031">
    <property type="term" value="P:protein transport"/>
    <property type="evidence" value="ECO:0007669"/>
    <property type="project" value="UniProtKB-KW"/>
</dbReference>
<evidence type="ECO:0000256" key="8">
    <source>
        <dbReference type="ARBA" id="ARBA00023186"/>
    </source>
</evidence>
<dbReference type="PANTHER" id="PTHR12428">
    <property type="entry name" value="OXA1"/>
    <property type="match status" value="1"/>
</dbReference>
<keyword evidence="7 12" id="KW-0472">Membrane</keyword>
<dbReference type="PRINTS" id="PR00701">
    <property type="entry name" value="60KDINNERMP"/>
</dbReference>
<evidence type="ECO:0000256" key="10">
    <source>
        <dbReference type="SAM" id="Coils"/>
    </source>
</evidence>
<evidence type="ECO:0000256" key="11">
    <source>
        <dbReference type="SAM" id="MobiDB-lite"/>
    </source>
</evidence>
<keyword evidence="3" id="KW-1003">Cell membrane</keyword>
<dbReference type="InterPro" id="IPR047196">
    <property type="entry name" value="YidC_ALB_C"/>
</dbReference>
<feature type="transmembrane region" description="Helical" evidence="12">
    <location>
        <begin position="94"/>
        <end position="118"/>
    </location>
</feature>
<dbReference type="InterPro" id="IPR001708">
    <property type="entry name" value="YidC/ALB3/OXA1/COX18"/>
</dbReference>
<feature type="transmembrane region" description="Helical" evidence="12">
    <location>
        <begin position="30"/>
        <end position="51"/>
    </location>
</feature>
<evidence type="ECO:0000256" key="3">
    <source>
        <dbReference type="ARBA" id="ARBA00022475"/>
    </source>
</evidence>
<dbReference type="GO" id="GO:0032977">
    <property type="term" value="F:membrane insertase activity"/>
    <property type="evidence" value="ECO:0007669"/>
    <property type="project" value="InterPro"/>
</dbReference>
<evidence type="ECO:0000256" key="7">
    <source>
        <dbReference type="ARBA" id="ARBA00023136"/>
    </source>
</evidence>
<name>A0A2M7AMJ0_UNCKA</name>
<comment type="subcellular location">
    <subcellularLocation>
        <location evidence="1">Cell membrane</location>
        <topology evidence="1">Multi-pass membrane protein</topology>
    </subcellularLocation>
    <subcellularLocation>
        <location evidence="9">Membrane</location>
        <topology evidence="9">Multi-pass membrane protein</topology>
    </subcellularLocation>
</comment>
<dbReference type="InterPro" id="IPR028055">
    <property type="entry name" value="YidC/Oxa/ALB_C"/>
</dbReference>
<evidence type="ECO:0000256" key="12">
    <source>
        <dbReference type="SAM" id="Phobius"/>
    </source>
</evidence>
<evidence type="ECO:0000313" key="14">
    <source>
        <dbReference type="EMBL" id="PIU68593.1"/>
    </source>
</evidence>
<organism evidence="14 15">
    <name type="scientific">candidate division WWE3 bacterium CG06_land_8_20_14_3_00_42_16</name>
    <dbReference type="NCBI Taxonomy" id="1975083"/>
    <lineage>
        <taxon>Bacteria</taxon>
        <taxon>Katanobacteria</taxon>
    </lineage>
</organism>
<proteinExistence type="inferred from homology"/>
<dbReference type="Proteomes" id="UP000229916">
    <property type="component" value="Unassembled WGS sequence"/>
</dbReference>
<evidence type="ECO:0000256" key="1">
    <source>
        <dbReference type="ARBA" id="ARBA00004651"/>
    </source>
</evidence>
<accession>A0A2M7AMJ0</accession>
<evidence type="ECO:0000313" key="15">
    <source>
        <dbReference type="Proteomes" id="UP000229916"/>
    </source>
</evidence>
<feature type="coiled-coil region" evidence="10">
    <location>
        <begin position="50"/>
        <end position="88"/>
    </location>
</feature>
<evidence type="ECO:0000259" key="13">
    <source>
        <dbReference type="Pfam" id="PF02096"/>
    </source>
</evidence>
<keyword evidence="5" id="KW-0653">Protein transport</keyword>
<evidence type="ECO:0000256" key="5">
    <source>
        <dbReference type="ARBA" id="ARBA00022927"/>
    </source>
</evidence>
<dbReference type="PANTHER" id="PTHR12428:SF65">
    <property type="entry name" value="CYTOCHROME C OXIDASE ASSEMBLY PROTEIN COX18, MITOCHONDRIAL"/>
    <property type="match status" value="1"/>
</dbReference>
<dbReference type="Pfam" id="PF02096">
    <property type="entry name" value="60KD_IMP"/>
    <property type="match status" value="1"/>
</dbReference>
<sequence>MKDFLNVILYQPLEGVTLFLYHLFGDNFGIAIIVLTVLIRLILVPLSLPALKSSQKMQELQGELSRLKAKHKDNKAKLQEEQLKLYREHGINPLGGCLPILLQIPILLILWRVLTGLLAQDSINSHFLWLNLSQPDPYYILPALAGISQFIQSKMMMPAKPKKEDQKALEKTSNPGKKEDDLGNSLTQAMQKQNLYFMPILWVVMLLRLPSGLGLYMVVSILFGVVQQFFLNAGRKEQLKTQSSKVKA</sequence>
<comment type="similarity">
    <text evidence="9">Belongs to the OXA1/ALB3/YidC family.</text>
</comment>
<protein>
    <recommendedName>
        <fullName evidence="13">Membrane insertase YidC/Oxa/ALB C-terminal domain-containing protein</fullName>
    </recommendedName>
</protein>
<evidence type="ECO:0000256" key="4">
    <source>
        <dbReference type="ARBA" id="ARBA00022692"/>
    </source>
</evidence>
<feature type="domain" description="Membrane insertase YidC/Oxa/ALB C-terminal" evidence="13">
    <location>
        <begin position="28"/>
        <end position="232"/>
    </location>
</feature>
<keyword evidence="2" id="KW-0813">Transport</keyword>
<gene>
    <name evidence="14" type="ORF">COS81_03390</name>
</gene>
<dbReference type="CDD" id="cd20070">
    <property type="entry name" value="5TM_YidC_Alb3"/>
    <property type="match status" value="1"/>
</dbReference>